<dbReference type="Gene3D" id="3.90.79.10">
    <property type="entry name" value="Nucleoside Triphosphate Pyrophosphohydrolase"/>
    <property type="match status" value="1"/>
</dbReference>
<evidence type="ECO:0000256" key="2">
    <source>
        <dbReference type="RuleBase" id="RU003476"/>
    </source>
</evidence>
<sequence length="142" mass="16104">MPKQNIAVTTDCVIFLNEGEGFKVLLVQRNSDPYRGKWALPGGFLEEEETLEAGAKRELQEETGLKIKNLRQLRAFGKPGRDPRGRTISIPFFGEVTSEEKVKGADDAADAQWFYLKELPDLAFDHAEILQEARNKYFSVKE</sequence>
<protein>
    <submittedName>
        <fullName evidence="4">8-oxo-dGTP diphosphatase</fullName>
    </submittedName>
</protein>
<dbReference type="EMBL" id="OCMF01000002">
    <property type="protein sequence ID" value="SOC80096.1"/>
    <property type="molecule type" value="Genomic_DNA"/>
</dbReference>
<dbReference type="PRINTS" id="PR00502">
    <property type="entry name" value="NUDIXFAMILY"/>
</dbReference>
<dbReference type="InterPro" id="IPR015797">
    <property type="entry name" value="NUDIX_hydrolase-like_dom_sf"/>
</dbReference>
<dbReference type="Pfam" id="PF00293">
    <property type="entry name" value="NUDIX"/>
    <property type="match status" value="1"/>
</dbReference>
<keyword evidence="5" id="KW-1185">Reference proteome</keyword>
<dbReference type="AlphaFoldDB" id="A0A285X520"/>
<evidence type="ECO:0000256" key="1">
    <source>
        <dbReference type="ARBA" id="ARBA00022801"/>
    </source>
</evidence>
<gene>
    <name evidence="4" type="ORF">SAMN06296241_1641</name>
</gene>
<evidence type="ECO:0000313" key="5">
    <source>
        <dbReference type="Proteomes" id="UP000219193"/>
    </source>
</evidence>
<dbReference type="GO" id="GO:0016787">
    <property type="term" value="F:hydrolase activity"/>
    <property type="evidence" value="ECO:0007669"/>
    <property type="project" value="UniProtKB-KW"/>
</dbReference>
<evidence type="ECO:0000313" key="4">
    <source>
        <dbReference type="EMBL" id="SOC80096.1"/>
    </source>
</evidence>
<organism evidence="4 5">
    <name type="scientific">Salinimicrobium sediminis</name>
    <dbReference type="NCBI Taxonomy" id="1343891"/>
    <lineage>
        <taxon>Bacteria</taxon>
        <taxon>Pseudomonadati</taxon>
        <taxon>Bacteroidota</taxon>
        <taxon>Flavobacteriia</taxon>
        <taxon>Flavobacteriales</taxon>
        <taxon>Flavobacteriaceae</taxon>
        <taxon>Salinimicrobium</taxon>
    </lineage>
</organism>
<dbReference type="RefSeq" id="WP_097055891.1">
    <property type="nucleotide sequence ID" value="NZ_OCMF01000002.1"/>
</dbReference>
<dbReference type="Proteomes" id="UP000219193">
    <property type="component" value="Unassembled WGS sequence"/>
</dbReference>
<dbReference type="InterPro" id="IPR020476">
    <property type="entry name" value="Nudix_hydrolase"/>
</dbReference>
<name>A0A285X520_9FLAO</name>
<dbReference type="CDD" id="cd18873">
    <property type="entry name" value="NUDIX_NadM_like"/>
    <property type="match status" value="1"/>
</dbReference>
<dbReference type="PROSITE" id="PS51462">
    <property type="entry name" value="NUDIX"/>
    <property type="match status" value="1"/>
</dbReference>
<accession>A0A285X520</accession>
<keyword evidence="1 2" id="KW-0378">Hydrolase</keyword>
<comment type="similarity">
    <text evidence="2">Belongs to the Nudix hydrolase family.</text>
</comment>
<dbReference type="InterPro" id="IPR020084">
    <property type="entry name" value="NUDIX_hydrolase_CS"/>
</dbReference>
<proteinExistence type="inferred from homology"/>
<evidence type="ECO:0000259" key="3">
    <source>
        <dbReference type="PROSITE" id="PS51462"/>
    </source>
</evidence>
<dbReference type="PROSITE" id="PS00893">
    <property type="entry name" value="NUDIX_BOX"/>
    <property type="match status" value="1"/>
</dbReference>
<dbReference type="InterPro" id="IPR000086">
    <property type="entry name" value="NUDIX_hydrolase_dom"/>
</dbReference>
<dbReference type="OrthoDB" id="9786141at2"/>
<feature type="domain" description="Nudix hydrolase" evidence="3">
    <location>
        <begin position="5"/>
        <end position="138"/>
    </location>
</feature>
<dbReference type="SUPFAM" id="SSF55811">
    <property type="entry name" value="Nudix"/>
    <property type="match status" value="1"/>
</dbReference>
<dbReference type="PANTHER" id="PTHR43736">
    <property type="entry name" value="ADP-RIBOSE PYROPHOSPHATASE"/>
    <property type="match status" value="1"/>
</dbReference>
<reference evidence="5" key="1">
    <citation type="submission" date="2017-09" db="EMBL/GenBank/DDBJ databases">
        <authorList>
            <person name="Varghese N."/>
            <person name="Submissions S."/>
        </authorList>
    </citation>
    <scope>NUCLEOTIDE SEQUENCE [LARGE SCALE GENOMIC DNA]</scope>
    <source>
        <strain evidence="5">CGMCC 1.12641</strain>
    </source>
</reference>
<dbReference type="PANTHER" id="PTHR43736:SF4">
    <property type="entry name" value="SLR1690 PROTEIN"/>
    <property type="match status" value="1"/>
</dbReference>